<proteinExistence type="predicted"/>
<gene>
    <name evidence="1" type="ORF">DARMORV10_A07P06480.1</name>
</gene>
<name>A0A816YFL7_BRANA</name>
<dbReference type="AlphaFoldDB" id="A0A816YFL7"/>
<reference evidence="1" key="1">
    <citation type="submission" date="2021-01" db="EMBL/GenBank/DDBJ databases">
        <authorList>
            <consortium name="Genoscope - CEA"/>
            <person name="William W."/>
        </authorList>
    </citation>
    <scope>NUCLEOTIDE SEQUENCE</scope>
</reference>
<protein>
    <submittedName>
        <fullName evidence="1">(rape) hypothetical protein</fullName>
    </submittedName>
</protein>
<dbReference type="Proteomes" id="UP001295469">
    <property type="component" value="Chromosome A07"/>
</dbReference>
<sequence>MPSGHRYAERIELVIASGHLSAYIINGILCSAQDRDGGTGKAGRYIPIAISSACVDEDRSPADLYRQGLYKSRVGIGQLF</sequence>
<evidence type="ECO:0000313" key="1">
    <source>
        <dbReference type="EMBL" id="CAF2158104.1"/>
    </source>
</evidence>
<dbReference type="EMBL" id="HG994361">
    <property type="protein sequence ID" value="CAF2158104.1"/>
    <property type="molecule type" value="Genomic_DNA"/>
</dbReference>
<organism evidence="1">
    <name type="scientific">Brassica napus</name>
    <name type="common">Rape</name>
    <dbReference type="NCBI Taxonomy" id="3708"/>
    <lineage>
        <taxon>Eukaryota</taxon>
        <taxon>Viridiplantae</taxon>
        <taxon>Streptophyta</taxon>
        <taxon>Embryophyta</taxon>
        <taxon>Tracheophyta</taxon>
        <taxon>Spermatophyta</taxon>
        <taxon>Magnoliopsida</taxon>
        <taxon>eudicotyledons</taxon>
        <taxon>Gunneridae</taxon>
        <taxon>Pentapetalae</taxon>
        <taxon>rosids</taxon>
        <taxon>malvids</taxon>
        <taxon>Brassicales</taxon>
        <taxon>Brassicaceae</taxon>
        <taxon>Brassiceae</taxon>
        <taxon>Brassica</taxon>
    </lineage>
</organism>
<accession>A0A816YFL7</accession>